<accession>A0A2N5IZZ4</accession>
<evidence type="ECO:0000313" key="2">
    <source>
        <dbReference type="Proteomes" id="UP000235034"/>
    </source>
</evidence>
<gene>
    <name evidence="1" type="ORF">Uis4E_1561</name>
</gene>
<dbReference type="AlphaFoldDB" id="A0A2N5IZZ4"/>
<dbReference type="RefSeq" id="WP_243394449.1">
    <property type="nucleotide sequence ID" value="NZ_NMWT01000023.1"/>
</dbReference>
<dbReference type="EMBL" id="NMWT01000023">
    <property type="protein sequence ID" value="PLS27529.1"/>
    <property type="molecule type" value="Genomic_DNA"/>
</dbReference>
<dbReference type="Proteomes" id="UP000235034">
    <property type="component" value="Unassembled WGS sequence"/>
</dbReference>
<sequence length="282" mass="31043">MKTLVYIPAAARDRADGTAVSLNDPDGLMVGQIMEPRTRSWNTSLGYRSLTATRPARTVKVTALCRDKTRLDTAEARFDADMRAYTEEQATPGLLDVDGWRQNALVTGCEPDYVSPQLTRVELTIALLDGVWHKPVTQSFDRSTARYTSGKDYPHDYRYDYMPSRQVGVIDNDSALPSRAKITIYGPAATPTIIIGANRIIADVTIPSGGYLVIDGTGTPRTATLVAANGDKTNVFATLHRNQAAGEYAFATIPPGRNTVSWDESFGFDIEYWLERTGLPWT</sequence>
<proteinExistence type="predicted"/>
<name>A0A2N5IZZ4_9BIFI</name>
<reference evidence="1 2" key="1">
    <citation type="submission" date="2017-07" db="EMBL/GenBank/DDBJ databases">
        <title>Bifidobacterium novel species.</title>
        <authorList>
            <person name="Lugli G.A."/>
            <person name="Milani C."/>
            <person name="Duranti S."/>
            <person name="Mangifesta M."/>
        </authorList>
    </citation>
    <scope>NUCLEOTIDE SEQUENCE [LARGE SCALE GENOMIC DNA]</scope>
    <source>
        <strain evidence="1 2">77</strain>
    </source>
</reference>
<evidence type="ECO:0000313" key="1">
    <source>
        <dbReference type="EMBL" id="PLS27529.1"/>
    </source>
</evidence>
<organism evidence="1 2">
    <name type="scientific">Bifidobacterium parmae</name>
    <dbReference type="NCBI Taxonomy" id="361854"/>
    <lineage>
        <taxon>Bacteria</taxon>
        <taxon>Bacillati</taxon>
        <taxon>Actinomycetota</taxon>
        <taxon>Actinomycetes</taxon>
        <taxon>Bifidobacteriales</taxon>
        <taxon>Bifidobacteriaceae</taxon>
        <taxon>Bifidobacterium</taxon>
    </lineage>
</organism>
<comment type="caution">
    <text evidence="1">The sequence shown here is derived from an EMBL/GenBank/DDBJ whole genome shotgun (WGS) entry which is preliminary data.</text>
</comment>
<keyword evidence="2" id="KW-1185">Reference proteome</keyword>
<protein>
    <submittedName>
        <fullName evidence="1">Uncharacterized protein</fullName>
    </submittedName>
</protein>